<dbReference type="Pfam" id="PF11897">
    <property type="entry name" value="DUF3417"/>
    <property type="match status" value="1"/>
</dbReference>
<dbReference type="PANTHER" id="PTHR42655">
    <property type="entry name" value="GLYCOGEN PHOSPHORYLASE"/>
    <property type="match status" value="1"/>
</dbReference>
<keyword evidence="4" id="KW-0663">Pyridoxal phosphate</keyword>
<evidence type="ECO:0000313" key="7">
    <source>
        <dbReference type="Proteomes" id="UP000544742"/>
    </source>
</evidence>
<comment type="catalytic activity">
    <reaction evidence="1">
        <text>[(1-&gt;4)-alpha-D-glucosyl](n) + phosphate = [(1-&gt;4)-alpha-D-glucosyl](n-1) + alpha-D-glucose 1-phosphate</text>
        <dbReference type="Rhea" id="RHEA:41732"/>
        <dbReference type="Rhea" id="RHEA-COMP:9584"/>
        <dbReference type="Rhea" id="RHEA-COMP:9586"/>
        <dbReference type="ChEBI" id="CHEBI:15444"/>
        <dbReference type="ChEBI" id="CHEBI:43474"/>
        <dbReference type="ChEBI" id="CHEBI:58601"/>
        <dbReference type="EC" id="2.4.1.1"/>
    </reaction>
</comment>
<keyword evidence="3" id="KW-0021">Allosteric enzyme</keyword>
<dbReference type="GO" id="GO:0008184">
    <property type="term" value="F:glycogen phosphorylase activity"/>
    <property type="evidence" value="ECO:0007669"/>
    <property type="project" value="InterPro"/>
</dbReference>
<keyword evidence="6" id="KW-0808">Transferase</keyword>
<dbReference type="InterPro" id="IPR052182">
    <property type="entry name" value="Glycogen/Maltodextrin_Phosph"/>
</dbReference>
<reference evidence="6 7" key="1">
    <citation type="journal article" date="2020" name="Biotechnol. Biofuels">
        <title>New insights from the biogas microbiome by comprehensive genome-resolved metagenomics of nearly 1600 species originating from multiple anaerobic digesters.</title>
        <authorList>
            <person name="Campanaro S."/>
            <person name="Treu L."/>
            <person name="Rodriguez-R L.M."/>
            <person name="Kovalovszki A."/>
            <person name="Ziels R.M."/>
            <person name="Maus I."/>
            <person name="Zhu X."/>
            <person name="Kougias P.G."/>
            <person name="Basile A."/>
            <person name="Luo G."/>
            <person name="Schluter A."/>
            <person name="Konstantinidis K.T."/>
            <person name="Angelidaki I."/>
        </authorList>
    </citation>
    <scope>NUCLEOTIDE SEQUENCE [LARGE SCALE GENOMIC DNA]</scope>
    <source>
        <strain evidence="6">AS27yjCOA_157</strain>
    </source>
</reference>
<dbReference type="Gene3D" id="3.40.50.2000">
    <property type="entry name" value="Glycogen Phosphorylase B"/>
    <property type="match status" value="3"/>
</dbReference>
<dbReference type="Pfam" id="PF00343">
    <property type="entry name" value="Phosphorylase"/>
    <property type="match status" value="1"/>
</dbReference>
<evidence type="ECO:0000313" key="6">
    <source>
        <dbReference type="EMBL" id="NLJ22708.1"/>
    </source>
</evidence>
<accession>A0A7K4AIA2</accession>
<evidence type="ECO:0000259" key="5">
    <source>
        <dbReference type="Pfam" id="PF11897"/>
    </source>
</evidence>
<dbReference type="InterPro" id="IPR024517">
    <property type="entry name" value="Glycogen_phosphorylase_DUF3417"/>
</dbReference>
<organism evidence="6 7">
    <name type="scientific">Methanothrix soehngenii</name>
    <name type="common">Methanosaeta concilii</name>
    <dbReference type="NCBI Taxonomy" id="2223"/>
    <lineage>
        <taxon>Archaea</taxon>
        <taxon>Methanobacteriati</taxon>
        <taxon>Methanobacteriota</taxon>
        <taxon>Stenosarchaea group</taxon>
        <taxon>Methanomicrobia</taxon>
        <taxon>Methanotrichales</taxon>
        <taxon>Methanotrichaceae</taxon>
        <taxon>Methanothrix</taxon>
    </lineage>
</organism>
<feature type="domain" description="DUF3417" evidence="5">
    <location>
        <begin position="9"/>
        <end position="113"/>
    </location>
</feature>
<feature type="modified residue" description="N6-(pyridoxal phosphate)lysine" evidence="4">
    <location>
        <position position="599"/>
    </location>
</feature>
<dbReference type="GO" id="GO:0005975">
    <property type="term" value="P:carbohydrate metabolic process"/>
    <property type="evidence" value="ECO:0007669"/>
    <property type="project" value="InterPro"/>
</dbReference>
<dbReference type="InterPro" id="IPR011834">
    <property type="entry name" value="Agluc_phsphrylas"/>
</dbReference>
<evidence type="ECO:0000256" key="3">
    <source>
        <dbReference type="ARBA" id="ARBA00022533"/>
    </source>
</evidence>
<gene>
    <name evidence="6" type="ORF">GX426_06325</name>
</gene>
<proteinExistence type="inferred from homology"/>
<evidence type="ECO:0000256" key="2">
    <source>
        <dbReference type="ARBA" id="ARBA00006047"/>
    </source>
</evidence>
<name>A0A7K4AIA2_METSH</name>
<evidence type="ECO:0000256" key="4">
    <source>
        <dbReference type="PIRSR" id="PIRSR000460-1"/>
    </source>
</evidence>
<protein>
    <submittedName>
        <fullName evidence="6">Glycosyltransferase family 1 protein</fullName>
    </submittedName>
</protein>
<comment type="caution">
    <text evidence="6">The sequence shown here is derived from an EMBL/GenBank/DDBJ whole genome shotgun (WGS) entry which is preliminary data.</text>
</comment>
<dbReference type="EMBL" id="JAAYUN010000102">
    <property type="protein sequence ID" value="NLJ22708.1"/>
    <property type="molecule type" value="Genomic_DNA"/>
</dbReference>
<dbReference type="InterPro" id="IPR000811">
    <property type="entry name" value="Glyco_trans_35"/>
</dbReference>
<evidence type="ECO:0000256" key="1">
    <source>
        <dbReference type="ARBA" id="ARBA00001275"/>
    </source>
</evidence>
<sequence>MKSHTDLQLPSGLEGLADLALDLRWTVRLTTDRVWELLDPEAWEKTKNPYLILQNISKSRLNELAQDDALRTEIRDWQERNTKFLAQPGWCEEHFNLDSVAYFSMEFGLSEALPIYSGGLGILAGDHLKTASDLGVPLVGVGLLYQQGYFRQVLAQDGSQIEAFPYNDPNSLPIEPVQDEEGGRLRIKISLPGRHLYLRVWRAQVGRVNLFLLDSNDPLNSPWDRAITASLYAPGQELRLIQEIILGVGGWLALKKMGIKPIVCHMNEGHAAFVVLARAYSFMHEEGGCSFLEALWATRAGNVFTTHTPVEAGFDRFDRDLLKKYAKHYTDAQGLFPNDLVIMGLKTEKDYSSPFNIAFLAISGSCFVNGVSRLHAQVSKRIFQSRYPRWPENEVPIDYITNGVHIPTWDSPVAQRLWSLSCPTGCGPESIDYEAGKIARQSDQDIWNFRALARKDLIDYARRRHARQMQEHGASPEEIEAARHVLDPNTLTIGFARRATAYKRTNLLLRDEEKLVSILTNHDRPVQLLMAAKAHPADIAGKEMVKQMANFADRPDITDRVIFLEDYDIDLAQHLQAGVDLWINTPLRPNEACGTSGMKVLANGGLNLSTLDGWWDEAYEPRVGWLLGDEGDEIESPAGFGPERDDLDARNLYRLLEEEVIPLFYQRDDQGVPSSWVAKIKASMTELTPRYSGNRMMKEYVEKVYQPAADAYRKRAKEGAKLAKELVGWQKRINQCWRGVHFGHLKVTGDEEDRWHFQIEIYLGDVYPDDIQVELYADPLPQSSRGEQMKPARILMDQRGTLTGSVNGFVYCADVPANRHAEDYTPRIVPYHPDAFIPQEDSHILWMR</sequence>
<dbReference type="Proteomes" id="UP000544742">
    <property type="component" value="Unassembled WGS sequence"/>
</dbReference>
<dbReference type="AlphaFoldDB" id="A0A7K4AIA2"/>
<dbReference type="PANTHER" id="PTHR42655:SF1">
    <property type="entry name" value="GLYCOGEN PHOSPHORYLASE"/>
    <property type="match status" value="1"/>
</dbReference>
<dbReference type="PIRSF" id="PIRSF000460">
    <property type="entry name" value="Pprylas_GlgP"/>
    <property type="match status" value="1"/>
</dbReference>
<comment type="similarity">
    <text evidence="2">Belongs to the glycogen phosphorylase family.</text>
</comment>
<dbReference type="GO" id="GO:0030170">
    <property type="term" value="F:pyridoxal phosphate binding"/>
    <property type="evidence" value="ECO:0007669"/>
    <property type="project" value="InterPro"/>
</dbReference>
<dbReference type="NCBIfam" id="TIGR02094">
    <property type="entry name" value="more_P_ylases"/>
    <property type="match status" value="1"/>
</dbReference>
<dbReference type="SUPFAM" id="SSF53756">
    <property type="entry name" value="UDP-Glycosyltransferase/glycogen phosphorylase"/>
    <property type="match status" value="1"/>
</dbReference>